<name>A0AC35TG44_9BILA</name>
<proteinExistence type="predicted"/>
<reference evidence="2" key="1">
    <citation type="submission" date="2016-11" db="UniProtKB">
        <authorList>
            <consortium name="WormBaseParasite"/>
        </authorList>
    </citation>
    <scope>IDENTIFICATION</scope>
    <source>
        <strain evidence="2">KR3021</strain>
    </source>
</reference>
<protein>
    <submittedName>
        <fullName evidence="2">Glutaminase</fullName>
    </submittedName>
</protein>
<organism evidence="1 2">
    <name type="scientific">Rhabditophanes sp. KR3021</name>
    <dbReference type="NCBI Taxonomy" id="114890"/>
    <lineage>
        <taxon>Eukaryota</taxon>
        <taxon>Metazoa</taxon>
        <taxon>Ecdysozoa</taxon>
        <taxon>Nematoda</taxon>
        <taxon>Chromadorea</taxon>
        <taxon>Rhabditida</taxon>
        <taxon>Tylenchina</taxon>
        <taxon>Panagrolaimomorpha</taxon>
        <taxon>Strongyloidoidea</taxon>
        <taxon>Alloionematidae</taxon>
        <taxon>Rhabditophanes</taxon>
    </lineage>
</organism>
<accession>A0AC35TG44</accession>
<evidence type="ECO:0000313" key="2">
    <source>
        <dbReference type="WBParaSite" id="RSKR_0000020500.1"/>
    </source>
</evidence>
<dbReference type="WBParaSite" id="RSKR_0000020500.1">
    <property type="protein sequence ID" value="RSKR_0000020500.1"/>
    <property type="gene ID" value="RSKR_0000020500"/>
</dbReference>
<dbReference type="Proteomes" id="UP000095286">
    <property type="component" value="Unplaced"/>
</dbReference>
<sequence>MAAYMPHGRAVSDVIFEMYHSEDTHQLSLIRLLKHLKSKGIQKDDPRIMGLIKNFRDEGRSVSLDTPDPQLNQIDDVLVSKDSFGRCVSENAVINKVFKNQLIIPDWTSFTNQISKIYHDLLDETSGETAKYIPQLARVNPDKFAISVCTIDGQRQTWGDAESLFCLQSVSKAFTYAIAIDELGDQFVHKYIGTERAIVCASLIKTTEALSERFDFVMKRIREFAGNGFLSFNNSVFLSERETADRNYALSYYMREHNCFPEGSKHRENLDLYFQLCSMETNVDSLAVMGATLANGGVCPMTDKRVVCNTAVRDTLSLMLSCGSYDFSAQFAFRVGLPAKSGVSGNFIIVIPNVASIAIYSPRLDSYGNSVRGVKFCEKLVEIFNFHHYDSLIYNESNKIDPRLKNIDVEMLNISNLLYAIRSGDIDFVRKYTLAGIFLEDSDYDNRTCLHVAASTGQTEILEYILRHWKCSPEPRDIFDQTPLQNAQKFNHISCVKVLEEALTKFNSRRTSIANDLPPEISTIKKSVSNGHATSPELQKMNGPM</sequence>
<evidence type="ECO:0000313" key="1">
    <source>
        <dbReference type="Proteomes" id="UP000095286"/>
    </source>
</evidence>